<keyword evidence="2" id="KW-0812">Transmembrane</keyword>
<evidence type="ECO:0000256" key="2">
    <source>
        <dbReference type="SAM" id="Phobius"/>
    </source>
</evidence>
<evidence type="ECO:0000256" key="1">
    <source>
        <dbReference type="SAM" id="MobiDB-lite"/>
    </source>
</evidence>
<keyword evidence="4" id="KW-1185">Reference proteome</keyword>
<comment type="caution">
    <text evidence="3">The sequence shown here is derived from an EMBL/GenBank/DDBJ whole genome shotgun (WGS) entry which is preliminary data.</text>
</comment>
<keyword evidence="2" id="KW-0472">Membrane</keyword>
<organism evidence="3 4">
    <name type="scientific">Seohaeicola zhoushanensis</name>
    <dbReference type="NCBI Taxonomy" id="1569283"/>
    <lineage>
        <taxon>Bacteria</taxon>
        <taxon>Pseudomonadati</taxon>
        <taxon>Pseudomonadota</taxon>
        <taxon>Alphaproteobacteria</taxon>
        <taxon>Rhodobacterales</taxon>
        <taxon>Roseobacteraceae</taxon>
        <taxon>Seohaeicola</taxon>
    </lineage>
</organism>
<feature type="compositionally biased region" description="Pro residues" evidence="1">
    <location>
        <begin position="65"/>
        <end position="76"/>
    </location>
</feature>
<protein>
    <submittedName>
        <fullName evidence="3">Uncharacterized protein</fullName>
    </submittedName>
</protein>
<evidence type="ECO:0000313" key="4">
    <source>
        <dbReference type="Proteomes" id="UP000626220"/>
    </source>
</evidence>
<reference evidence="3" key="1">
    <citation type="journal article" date="2014" name="Int. J. Syst. Evol. Microbiol.">
        <title>Complete genome sequence of Corynebacterium casei LMG S-19264T (=DSM 44701T), isolated from a smear-ripened cheese.</title>
        <authorList>
            <consortium name="US DOE Joint Genome Institute (JGI-PGF)"/>
            <person name="Walter F."/>
            <person name="Albersmeier A."/>
            <person name="Kalinowski J."/>
            <person name="Ruckert C."/>
        </authorList>
    </citation>
    <scope>NUCLEOTIDE SEQUENCE</scope>
    <source>
        <strain evidence="3">KCTC 42650</strain>
    </source>
</reference>
<name>A0A8J3GTY8_9RHOB</name>
<evidence type="ECO:0000313" key="3">
    <source>
        <dbReference type="EMBL" id="GHF33458.1"/>
    </source>
</evidence>
<gene>
    <name evidence="3" type="ORF">GCM10017056_01090</name>
</gene>
<dbReference type="Proteomes" id="UP000626220">
    <property type="component" value="Unassembled WGS sequence"/>
</dbReference>
<accession>A0A8J3GTY8</accession>
<feature type="transmembrane region" description="Helical" evidence="2">
    <location>
        <begin position="29"/>
        <end position="54"/>
    </location>
</feature>
<proteinExistence type="predicted"/>
<keyword evidence="2" id="KW-1133">Transmembrane helix</keyword>
<dbReference type="RefSeq" id="WP_189678079.1">
    <property type="nucleotide sequence ID" value="NZ_BNCJ01000001.1"/>
</dbReference>
<dbReference type="AlphaFoldDB" id="A0A8J3GTY8"/>
<sequence length="76" mass="7742">MIAVIGLVILGTFAGMAAGLVALLAGQGIWLSLLAHSLAGAVTIILLAGVAHCARRQAPDQPRMSVPPQPVADPHR</sequence>
<dbReference type="EMBL" id="BNCJ01000001">
    <property type="protein sequence ID" value="GHF33458.1"/>
    <property type="molecule type" value="Genomic_DNA"/>
</dbReference>
<reference evidence="3" key="2">
    <citation type="submission" date="2020-09" db="EMBL/GenBank/DDBJ databases">
        <authorList>
            <person name="Sun Q."/>
            <person name="Kim S."/>
        </authorList>
    </citation>
    <scope>NUCLEOTIDE SEQUENCE</scope>
    <source>
        <strain evidence="3">KCTC 42650</strain>
    </source>
</reference>
<feature type="region of interest" description="Disordered" evidence="1">
    <location>
        <begin position="56"/>
        <end position="76"/>
    </location>
</feature>